<evidence type="ECO:0000256" key="14">
    <source>
        <dbReference type="ARBA" id="ARBA00030754"/>
    </source>
</evidence>
<feature type="domain" description="CRESS-DNA virus Rep endonuclease" evidence="16">
    <location>
        <begin position="6"/>
        <end position="129"/>
    </location>
</feature>
<dbReference type="GO" id="GO:0003723">
    <property type="term" value="F:RNA binding"/>
    <property type="evidence" value="ECO:0007669"/>
    <property type="project" value="InterPro"/>
</dbReference>
<organism evidence="17 18">
    <name type="scientific">Carpediemonas membranifera</name>
    <dbReference type="NCBI Taxonomy" id="201153"/>
    <lineage>
        <taxon>Eukaryota</taxon>
        <taxon>Metamonada</taxon>
        <taxon>Carpediemonas-like organisms</taxon>
        <taxon>Carpediemonas</taxon>
    </lineage>
</organism>
<dbReference type="Pfam" id="PF00910">
    <property type="entry name" value="RNA_helicase"/>
    <property type="match status" value="1"/>
</dbReference>
<dbReference type="InterPro" id="IPR049912">
    <property type="entry name" value="CRESS_DNA_REP"/>
</dbReference>
<keyword evidence="11" id="KW-0190">Covalent protein-DNA linkage</keyword>
<keyword evidence="4" id="KW-0548">Nucleotidyltransferase</keyword>
<evidence type="ECO:0000256" key="7">
    <source>
        <dbReference type="ARBA" id="ARBA00022723"/>
    </source>
</evidence>
<keyword evidence="7" id="KW-0479">Metal-binding</keyword>
<keyword evidence="13" id="KW-0511">Multifunctional enzyme</keyword>
<reference evidence="17" key="1">
    <citation type="submission" date="2021-05" db="EMBL/GenBank/DDBJ databases">
        <title>A free-living protist that lacks canonical eukaryotic 1 DNA replication and segregation systems.</title>
        <authorList>
            <person name="Salas-Leiva D.E."/>
            <person name="Tromer E.C."/>
            <person name="Curtis B.A."/>
            <person name="Jerlstrom-Hultqvist J."/>
            <person name="Kolisko M."/>
            <person name="Yi Z."/>
            <person name="Salas-Leiva J.S."/>
            <person name="Gallot-Lavallee L."/>
            <person name="Kops G.J.P.L."/>
            <person name="Archibald J.M."/>
            <person name="Simpson A.G.B."/>
            <person name="Roger A.J."/>
        </authorList>
    </citation>
    <scope>NUCLEOTIDE SEQUENCE</scope>
    <source>
        <strain evidence="17">BICM</strain>
    </source>
</reference>
<gene>
    <name evidence="17" type="ORF">J8273_6884</name>
</gene>
<keyword evidence="9" id="KW-0255">Endonuclease</keyword>
<evidence type="ECO:0000256" key="5">
    <source>
        <dbReference type="ARBA" id="ARBA00022705"/>
    </source>
</evidence>
<evidence type="ECO:0000256" key="1">
    <source>
        <dbReference type="ARBA" id="ARBA00001936"/>
    </source>
</evidence>
<dbReference type="SUPFAM" id="SSF52540">
    <property type="entry name" value="P-loop containing nucleoside triphosphate hydrolases"/>
    <property type="match status" value="1"/>
</dbReference>
<accession>A0A8J6B2W6</accession>
<dbReference type="GO" id="GO:0016779">
    <property type="term" value="F:nucleotidyltransferase activity"/>
    <property type="evidence" value="ECO:0007669"/>
    <property type="project" value="UniProtKB-KW"/>
</dbReference>
<evidence type="ECO:0000256" key="9">
    <source>
        <dbReference type="ARBA" id="ARBA00022759"/>
    </source>
</evidence>
<dbReference type="AlphaFoldDB" id="A0A8J6B2W6"/>
<dbReference type="GO" id="GO:0046872">
    <property type="term" value="F:metal ion binding"/>
    <property type="evidence" value="ECO:0007669"/>
    <property type="project" value="UniProtKB-KW"/>
</dbReference>
<evidence type="ECO:0000256" key="4">
    <source>
        <dbReference type="ARBA" id="ARBA00022695"/>
    </source>
</evidence>
<dbReference type="OrthoDB" id="2193432at2759"/>
<keyword evidence="18" id="KW-1185">Reference proteome</keyword>
<dbReference type="InterPro" id="IPR000605">
    <property type="entry name" value="Helicase_SF3_ssDNA/RNA_vir"/>
</dbReference>
<sequence length="251" mass="28901">MVITMAQRAKTFFLTYPKWTGSKLETDDDFNRLKATMDTLISTSFKHRKIHECVIAKENHKNEGIHLHMLIVLDDRTYWNAKKHPDAWDVEDHHPHVEVARGLTAVRRYCKKDGCFRAWNCSPITTGRHSKEINTDVLHLDPVEALRTKQVSFVDFRAFLYAHNFLKLHTQVNEVLDTPRGIWIWGPPGTGKSWAARNNYGASDLYLKAQNKWWDGYSGEKTAIIDDLDTDCLNHYLKIHTVQGSGISLIG</sequence>
<keyword evidence="10" id="KW-0378">Hydrolase</keyword>
<dbReference type="GO" id="GO:0003724">
    <property type="term" value="F:RNA helicase activity"/>
    <property type="evidence" value="ECO:0007669"/>
    <property type="project" value="InterPro"/>
</dbReference>
<evidence type="ECO:0000256" key="2">
    <source>
        <dbReference type="ARBA" id="ARBA00008545"/>
    </source>
</evidence>
<comment type="similarity">
    <text evidence="2">Belongs to the nanoviruses/circoviruses replication-associated protein family.</text>
</comment>
<keyword evidence="8" id="KW-0547">Nucleotide-binding</keyword>
<evidence type="ECO:0000256" key="13">
    <source>
        <dbReference type="ARBA" id="ARBA00023268"/>
    </source>
</evidence>
<dbReference type="GO" id="GO:0003677">
    <property type="term" value="F:DNA binding"/>
    <property type="evidence" value="ECO:0007669"/>
    <property type="project" value="UniProtKB-KW"/>
</dbReference>
<keyword evidence="5" id="KW-0235">DNA replication</keyword>
<evidence type="ECO:0000256" key="10">
    <source>
        <dbReference type="ARBA" id="ARBA00022801"/>
    </source>
</evidence>
<evidence type="ECO:0000256" key="15">
    <source>
        <dbReference type="ARBA" id="ARBA00032243"/>
    </source>
</evidence>
<evidence type="ECO:0000313" key="18">
    <source>
        <dbReference type="Proteomes" id="UP000717585"/>
    </source>
</evidence>
<evidence type="ECO:0000313" key="17">
    <source>
        <dbReference type="EMBL" id="KAG9391817.1"/>
    </source>
</evidence>
<dbReference type="Pfam" id="PF00799">
    <property type="entry name" value="Gemini_AL1"/>
    <property type="match status" value="1"/>
</dbReference>
<evidence type="ECO:0000259" key="16">
    <source>
        <dbReference type="PROSITE" id="PS52020"/>
    </source>
</evidence>
<comment type="caution">
    <text evidence="17">The sequence shown here is derived from an EMBL/GenBank/DDBJ whole genome shotgun (WGS) entry which is preliminary data.</text>
</comment>
<evidence type="ECO:0000256" key="12">
    <source>
        <dbReference type="ARBA" id="ARBA00023125"/>
    </source>
</evidence>
<dbReference type="EMBL" id="JAHDYR010000050">
    <property type="protein sequence ID" value="KAG9391817.1"/>
    <property type="molecule type" value="Genomic_DNA"/>
</dbReference>
<dbReference type="Gene3D" id="3.40.1310.20">
    <property type="match status" value="1"/>
</dbReference>
<dbReference type="PROSITE" id="PS52020">
    <property type="entry name" value="CRESS_DNA_REP"/>
    <property type="match status" value="1"/>
</dbReference>
<dbReference type="GO" id="GO:0004519">
    <property type="term" value="F:endonuclease activity"/>
    <property type="evidence" value="ECO:0007669"/>
    <property type="project" value="UniProtKB-KW"/>
</dbReference>
<keyword evidence="3" id="KW-0808">Transferase</keyword>
<protein>
    <recommendedName>
        <fullName evidence="14">ATP-dependent helicase Rep</fullName>
    </recommendedName>
    <alternativeName>
        <fullName evidence="15">RepP</fullName>
    </alternativeName>
</protein>
<dbReference type="GO" id="GO:0000166">
    <property type="term" value="F:nucleotide binding"/>
    <property type="evidence" value="ECO:0007669"/>
    <property type="project" value="UniProtKB-KW"/>
</dbReference>
<evidence type="ECO:0000256" key="11">
    <source>
        <dbReference type="ARBA" id="ARBA00023124"/>
    </source>
</evidence>
<name>A0A8J6B2W6_9EUKA</name>
<dbReference type="Proteomes" id="UP000717585">
    <property type="component" value="Unassembled WGS sequence"/>
</dbReference>
<keyword evidence="12" id="KW-0238">DNA-binding</keyword>
<comment type="cofactor">
    <cofactor evidence="1">
        <name>Mn(2+)</name>
        <dbReference type="ChEBI" id="CHEBI:29035"/>
    </cofactor>
</comment>
<dbReference type="InterPro" id="IPR027417">
    <property type="entry name" value="P-loop_NTPase"/>
</dbReference>
<proteinExistence type="inferred from homology"/>
<dbReference type="GO" id="GO:0016787">
    <property type="term" value="F:hydrolase activity"/>
    <property type="evidence" value="ECO:0007669"/>
    <property type="project" value="UniProtKB-KW"/>
</dbReference>
<keyword evidence="6" id="KW-0540">Nuclease</keyword>
<evidence type="ECO:0000256" key="8">
    <source>
        <dbReference type="ARBA" id="ARBA00022741"/>
    </source>
</evidence>
<dbReference type="SUPFAM" id="SSF55464">
    <property type="entry name" value="Origin of replication-binding domain, RBD-like"/>
    <property type="match status" value="1"/>
</dbReference>
<dbReference type="GO" id="GO:0006260">
    <property type="term" value="P:DNA replication"/>
    <property type="evidence" value="ECO:0007669"/>
    <property type="project" value="UniProtKB-KW"/>
</dbReference>
<evidence type="ECO:0000256" key="3">
    <source>
        <dbReference type="ARBA" id="ARBA00022679"/>
    </source>
</evidence>
<evidence type="ECO:0000256" key="6">
    <source>
        <dbReference type="ARBA" id="ARBA00022722"/>
    </source>
</evidence>